<evidence type="ECO:0008006" key="3">
    <source>
        <dbReference type="Google" id="ProtNLM"/>
    </source>
</evidence>
<proteinExistence type="predicted"/>
<organism evidence="1 2">
    <name type="scientific">Faecalibacterium prausnitzii</name>
    <dbReference type="NCBI Taxonomy" id="853"/>
    <lineage>
        <taxon>Bacteria</taxon>
        <taxon>Bacillati</taxon>
        <taxon>Bacillota</taxon>
        <taxon>Clostridia</taxon>
        <taxon>Eubacteriales</taxon>
        <taxon>Oscillospiraceae</taxon>
        <taxon>Faecalibacterium</taxon>
    </lineage>
</organism>
<comment type="caution">
    <text evidence="1">The sequence shown here is derived from an EMBL/GenBank/DDBJ whole genome shotgun (WGS) entry which is preliminary data.</text>
</comment>
<protein>
    <recommendedName>
        <fullName evidence="3">Restriction alleviation protein, Lar family</fullName>
    </recommendedName>
</protein>
<dbReference type="AlphaFoldDB" id="A0A6L5TEC9"/>
<evidence type="ECO:0000313" key="1">
    <source>
        <dbReference type="EMBL" id="MSC79563.1"/>
    </source>
</evidence>
<gene>
    <name evidence="1" type="ORF">GKD85_01765</name>
</gene>
<dbReference type="Proteomes" id="UP000477010">
    <property type="component" value="Unassembled WGS sequence"/>
</dbReference>
<name>A0A6L5TEC9_9FIRM</name>
<dbReference type="RefSeq" id="WP_154251582.1">
    <property type="nucleotide sequence ID" value="NZ_WKPZ01000001.1"/>
</dbReference>
<dbReference type="EMBL" id="WKQE01000001">
    <property type="protein sequence ID" value="MSC79563.1"/>
    <property type="molecule type" value="Genomic_DNA"/>
</dbReference>
<dbReference type="Pfam" id="PF14354">
    <property type="entry name" value="Lar_restr_allev"/>
    <property type="match status" value="1"/>
</dbReference>
<accession>A0A6L5TEC9</accession>
<sequence length="123" mass="13835">MKKETLKPCPFCGQKHTTITESNAEGVRIRCPNCNITFTRDFYEHRGELGRQTTIEAWNTRPDMSELEYLNGPWSNAACVGYCYKAMLRAGASSDTIRAVLRKLEGCFDDYSVEEAAEIAKGV</sequence>
<reference evidence="1 2" key="1">
    <citation type="journal article" date="2019" name="Nat. Med.">
        <title>A library of human gut bacterial isolates paired with longitudinal multiomics data enables mechanistic microbiome research.</title>
        <authorList>
            <person name="Poyet M."/>
            <person name="Groussin M."/>
            <person name="Gibbons S.M."/>
            <person name="Avila-Pacheco J."/>
            <person name="Jiang X."/>
            <person name="Kearney S.M."/>
            <person name="Perrotta A.R."/>
            <person name="Berdy B."/>
            <person name="Zhao S."/>
            <person name="Lieberman T.D."/>
            <person name="Swanson P.K."/>
            <person name="Smith M."/>
            <person name="Roesemann S."/>
            <person name="Alexander J.E."/>
            <person name="Rich S.A."/>
            <person name="Livny J."/>
            <person name="Vlamakis H."/>
            <person name="Clish C."/>
            <person name="Bullock K."/>
            <person name="Deik A."/>
            <person name="Scott J."/>
            <person name="Pierce K.A."/>
            <person name="Xavier R.J."/>
            <person name="Alm E.J."/>
        </authorList>
    </citation>
    <scope>NUCLEOTIDE SEQUENCE [LARGE SCALE GENOMIC DNA]</scope>
    <source>
        <strain evidence="1 2">BIOML-B9</strain>
    </source>
</reference>
<evidence type="ECO:0000313" key="2">
    <source>
        <dbReference type="Proteomes" id="UP000477010"/>
    </source>
</evidence>